<organism evidence="6 7">
    <name type="scientific">Tegillarca granosa</name>
    <name type="common">Malaysian cockle</name>
    <name type="synonym">Anadara granosa</name>
    <dbReference type="NCBI Taxonomy" id="220873"/>
    <lineage>
        <taxon>Eukaryota</taxon>
        <taxon>Metazoa</taxon>
        <taxon>Spiralia</taxon>
        <taxon>Lophotrochozoa</taxon>
        <taxon>Mollusca</taxon>
        <taxon>Bivalvia</taxon>
        <taxon>Autobranchia</taxon>
        <taxon>Pteriomorphia</taxon>
        <taxon>Arcoida</taxon>
        <taxon>Arcoidea</taxon>
        <taxon>Arcidae</taxon>
        <taxon>Tegillarca</taxon>
    </lineage>
</organism>
<keyword evidence="7" id="KW-1185">Reference proteome</keyword>
<keyword evidence="3" id="KW-0862">Zinc</keyword>
<evidence type="ECO:0000313" key="7">
    <source>
        <dbReference type="Proteomes" id="UP001217089"/>
    </source>
</evidence>
<evidence type="ECO:0000256" key="2">
    <source>
        <dbReference type="ARBA" id="ARBA00022490"/>
    </source>
</evidence>
<keyword evidence="3" id="KW-0440">LIM domain</keyword>
<dbReference type="SUPFAM" id="SSF50156">
    <property type="entry name" value="PDZ domain-like"/>
    <property type="match status" value="1"/>
</dbReference>
<evidence type="ECO:0000259" key="5">
    <source>
        <dbReference type="PROSITE" id="PS50106"/>
    </source>
</evidence>
<protein>
    <recommendedName>
        <fullName evidence="5">PDZ domain-containing protein</fullName>
    </recommendedName>
</protein>
<sequence length="181" mass="19543">MYNWHVCVINPNSKAYNEGIHVGDEVLTINGQKTAGLLHGDAQSLIKCSTKELLLDLKRPGQVMNGQMNGDIESHPVDLQMISGGGDSTISSISPTTDRNFLLDDDDDHVHDNVLSTEFSTSVWSPHGEQTTKQYKPVSFNKTVTTTATSSSAVTYTTTTTSSPTLNSSQTITVNSHKDSG</sequence>
<keyword evidence="2" id="KW-0963">Cytoplasm</keyword>
<dbReference type="InterPro" id="IPR036034">
    <property type="entry name" value="PDZ_sf"/>
</dbReference>
<dbReference type="InterPro" id="IPR050604">
    <property type="entry name" value="PDZ-LIM_domain"/>
</dbReference>
<proteinExistence type="predicted"/>
<dbReference type="PANTHER" id="PTHR24214">
    <property type="entry name" value="PDZ AND LIM DOMAIN PROTEIN ZASP"/>
    <property type="match status" value="1"/>
</dbReference>
<gene>
    <name evidence="6" type="ORF">KUTeg_003374</name>
</gene>
<accession>A0ABQ9FRH8</accession>
<evidence type="ECO:0000256" key="1">
    <source>
        <dbReference type="ARBA" id="ARBA00004496"/>
    </source>
</evidence>
<feature type="region of interest" description="Disordered" evidence="4">
    <location>
        <begin position="158"/>
        <end position="181"/>
    </location>
</feature>
<feature type="domain" description="PDZ" evidence="5">
    <location>
        <begin position="1"/>
        <end position="61"/>
    </location>
</feature>
<evidence type="ECO:0000256" key="4">
    <source>
        <dbReference type="SAM" id="MobiDB-lite"/>
    </source>
</evidence>
<comment type="subcellular location">
    <subcellularLocation>
        <location evidence="1">Cytoplasm</location>
    </subcellularLocation>
</comment>
<dbReference type="PANTHER" id="PTHR24214:SF38">
    <property type="entry name" value="PDZ AND LIM DOMAIN PROTEIN ZASP-RELATED"/>
    <property type="match status" value="1"/>
</dbReference>
<dbReference type="Pfam" id="PF00595">
    <property type="entry name" value="PDZ"/>
    <property type="match status" value="1"/>
</dbReference>
<dbReference type="PROSITE" id="PS50106">
    <property type="entry name" value="PDZ"/>
    <property type="match status" value="1"/>
</dbReference>
<dbReference type="Proteomes" id="UP001217089">
    <property type="component" value="Unassembled WGS sequence"/>
</dbReference>
<name>A0ABQ9FRH8_TEGGR</name>
<dbReference type="InterPro" id="IPR001478">
    <property type="entry name" value="PDZ"/>
</dbReference>
<dbReference type="Gene3D" id="2.30.42.10">
    <property type="match status" value="1"/>
</dbReference>
<comment type="caution">
    <text evidence="6">The sequence shown here is derived from an EMBL/GenBank/DDBJ whole genome shotgun (WGS) entry which is preliminary data.</text>
</comment>
<reference evidence="6 7" key="1">
    <citation type="submission" date="2022-12" db="EMBL/GenBank/DDBJ databases">
        <title>Chromosome-level genome of Tegillarca granosa.</title>
        <authorList>
            <person name="Kim J."/>
        </authorList>
    </citation>
    <scope>NUCLEOTIDE SEQUENCE [LARGE SCALE GENOMIC DNA]</scope>
    <source>
        <strain evidence="6">Teg-2019</strain>
        <tissue evidence="6">Adductor muscle</tissue>
    </source>
</reference>
<dbReference type="EMBL" id="JARBDR010000214">
    <property type="protein sequence ID" value="KAJ8318283.1"/>
    <property type="molecule type" value="Genomic_DNA"/>
</dbReference>
<evidence type="ECO:0000313" key="6">
    <source>
        <dbReference type="EMBL" id="KAJ8318283.1"/>
    </source>
</evidence>
<keyword evidence="3" id="KW-0479">Metal-binding</keyword>
<feature type="compositionally biased region" description="Low complexity" evidence="4">
    <location>
        <begin position="158"/>
        <end position="171"/>
    </location>
</feature>
<evidence type="ECO:0000256" key="3">
    <source>
        <dbReference type="ARBA" id="ARBA00023038"/>
    </source>
</evidence>